<reference evidence="3" key="1">
    <citation type="submission" date="2021-03" db="EMBL/GenBank/DDBJ databases">
        <title>Genome sequencing and assembly of Tianweitania sediminis.</title>
        <authorList>
            <person name="Chhetri G."/>
        </authorList>
    </citation>
    <scope>NUCLEOTIDE SEQUENCE</scope>
    <source>
        <strain evidence="3">Z8</strain>
    </source>
</reference>
<dbReference type="SUPFAM" id="SSF48452">
    <property type="entry name" value="TPR-like"/>
    <property type="match status" value="2"/>
</dbReference>
<name>A0A8J7RPT8_9HYPH</name>
<keyword evidence="4" id="KW-1185">Reference proteome</keyword>
<feature type="region of interest" description="Disordered" evidence="1">
    <location>
        <begin position="55"/>
        <end position="77"/>
    </location>
</feature>
<sequence>MKTALIATALATSLSTALVLRAMEPAPTAPAPPKRAARAMLDAATTSALPASKFELTQSQSSTPEGTTGSPPAGSGRVLRMAAPQNLERFSAFLGEQKRPSTSATPAPVMLAQADSAATAQNAATTAPDVSQPQVDETALRYFAREGDQRRLEAEIARLRTLYPNWTPPADPLAVPAVSDPQLDAMWQLYAQGRYAELRKAISDRQAADPAWTTPTDLLDRVEVAEARERLVNASDLKQFETVVRTASETPSLLTCSEVDVLWRVAEAFAQTDRPERARDAYKYVLDNCDNAEERVATVEKAIPLLPRTLVDELLATARPGSDEFAAARLSLARKSVADAGEDPSLTVQDDELQAVTAAAEPEAGTASDARLLGWYYLRRDRPQDAQRWFSTAREREDTAEASQGQALALVAQDKPGEAEEVLYKWRDENDEIGRVYMAAVANYLATEPRVAIDPAVLTRMAGETAEVKDAAAAQQFGWYARDLNQHQTAGQWFQTALGWKPDDEASAYGLALTRNILGDHAGVREIQRLWAGRSERIADLGEDRRQRPARPARSSVASPAGETASSSQELQSAPPVTVQTPQAAVERFAGAPAHEASGAAPLPQAYTAALTGPRAASPATASGSAAPRARTPQGRGCATTDLYNQLSGQAALARGWCLMDLNRPLEATDAFERALQTGNAAVQRDAAYGQSLAYLRRNLVDDAAVAAVKAPQPSDRTHQLEVDILTQRATGFFEQERYNEALLALDQRSRLATERTDLMVLRGYAYLNMQRLNDAERVFRAVAAVGNREGLKGLAAVNATRGRP</sequence>
<gene>
    <name evidence="3" type="ORF">J5Y06_20125</name>
</gene>
<dbReference type="RefSeq" id="WP_209336989.1">
    <property type="nucleotide sequence ID" value="NZ_JAGIYY010000010.1"/>
</dbReference>
<dbReference type="InterPro" id="IPR011990">
    <property type="entry name" value="TPR-like_helical_dom_sf"/>
</dbReference>
<feature type="compositionally biased region" description="Polar residues" evidence="1">
    <location>
        <begin position="55"/>
        <end position="70"/>
    </location>
</feature>
<feature type="compositionally biased region" description="Low complexity" evidence="1">
    <location>
        <begin position="550"/>
        <end position="561"/>
    </location>
</feature>
<feature type="chain" id="PRO_5035277503" evidence="2">
    <location>
        <begin position="23"/>
        <end position="805"/>
    </location>
</feature>
<protein>
    <submittedName>
        <fullName evidence="3">Cellulose synthase</fullName>
    </submittedName>
</protein>
<evidence type="ECO:0000256" key="1">
    <source>
        <dbReference type="SAM" id="MobiDB-lite"/>
    </source>
</evidence>
<dbReference type="Proteomes" id="UP000666240">
    <property type="component" value="Unassembled WGS sequence"/>
</dbReference>
<comment type="caution">
    <text evidence="3">The sequence shown here is derived from an EMBL/GenBank/DDBJ whole genome shotgun (WGS) entry which is preliminary data.</text>
</comment>
<dbReference type="Gene3D" id="1.25.40.10">
    <property type="entry name" value="Tetratricopeptide repeat domain"/>
    <property type="match status" value="2"/>
</dbReference>
<evidence type="ECO:0000313" key="4">
    <source>
        <dbReference type="Proteomes" id="UP000666240"/>
    </source>
</evidence>
<evidence type="ECO:0000256" key="2">
    <source>
        <dbReference type="SAM" id="SignalP"/>
    </source>
</evidence>
<feature type="region of interest" description="Disordered" evidence="1">
    <location>
        <begin position="611"/>
        <end position="637"/>
    </location>
</feature>
<feature type="signal peptide" evidence="2">
    <location>
        <begin position="1"/>
        <end position="22"/>
    </location>
</feature>
<organism evidence="3 4">
    <name type="scientific">Tianweitania sediminis</name>
    <dbReference type="NCBI Taxonomy" id="1502156"/>
    <lineage>
        <taxon>Bacteria</taxon>
        <taxon>Pseudomonadati</taxon>
        <taxon>Pseudomonadota</taxon>
        <taxon>Alphaproteobacteria</taxon>
        <taxon>Hyphomicrobiales</taxon>
        <taxon>Phyllobacteriaceae</taxon>
        <taxon>Tianweitania</taxon>
    </lineage>
</organism>
<keyword evidence="2" id="KW-0732">Signal</keyword>
<accession>A0A8J7RPT8</accession>
<dbReference type="EMBL" id="JAGIYY010000010">
    <property type="protein sequence ID" value="MBP0440961.1"/>
    <property type="molecule type" value="Genomic_DNA"/>
</dbReference>
<feature type="compositionally biased region" description="Low complexity" evidence="1">
    <location>
        <begin position="612"/>
        <end position="632"/>
    </location>
</feature>
<feature type="region of interest" description="Disordered" evidence="1">
    <location>
        <begin position="541"/>
        <end position="580"/>
    </location>
</feature>
<evidence type="ECO:0000313" key="3">
    <source>
        <dbReference type="EMBL" id="MBP0440961.1"/>
    </source>
</evidence>
<dbReference type="AlphaFoldDB" id="A0A8J7RPT8"/>
<proteinExistence type="predicted"/>